<keyword evidence="1" id="KW-0472">Membrane</keyword>
<sequence>MGRWWKAILLALLLELTLFQYSSLLTAFNQPKEAENVRIYAGGEWNADGSITVEESLRLEIPQINEKLNATKISFTRLDPEGKETEEVTTVSVYAADEANQDYYVLPDRQILKDVPRSQYLKLHLSGECKSLVIFLAAGQGDIIQIDELILNPKIPVNFSLLRFFVLTLTIWFLAFASARGKYYKEMQAADSRSQRRITLAAVLLQIGLFVGAVFLNPVFGDVEWEHHMQYHKLAVALSKGQLYLEDVPPASLASMENPYDYAMRQKITEGAGESYLWDVAYYNGKYYVYFGIVPVLLFYLPWYLVTGTPFPTRLGVLITGVGFILAVFWLSTNLARRYFKGSIPYAGWLLGTLLMINGCGALTIMRRPDFYSLPILLGITLSVFGIGCFISSLKENQVTTGKLVTGCLSMALVAGCRPQLLLGSLLIFPIYWEAVFQKRLLFSRKTWGKTLLAILPYVAVGAFLMLYNYRRFGSPFDFGATYNLTTNDMTRRGIDLGRLPQAFFVYLFQPPSLSAKFPYLQQVSQWTSYMGKAITEGTFGGFFPVNLMAFSGLWFLGKRKWFPKRSVYAFALMSVVLGFLVVCVDAQAAGVLLRYFSDFGWLFYLGALTAWFSAWQYNREMPDRIHLLRLLQNAAFAVTMAFYLMLLFTDNAERLADTAPSVFYTFYYQLAFWT</sequence>
<feature type="transmembrane region" description="Helical" evidence="1">
    <location>
        <begin position="600"/>
        <end position="619"/>
    </location>
</feature>
<feature type="transmembrane region" description="Helical" evidence="1">
    <location>
        <begin position="539"/>
        <end position="557"/>
    </location>
</feature>
<feature type="transmembrane region" description="Helical" evidence="1">
    <location>
        <begin position="315"/>
        <end position="332"/>
    </location>
</feature>
<comment type="caution">
    <text evidence="2">The sequence shown here is derived from an EMBL/GenBank/DDBJ whole genome shotgun (WGS) entry which is preliminary data.</text>
</comment>
<dbReference type="EMBL" id="DXGH01000069">
    <property type="protein sequence ID" value="HIW82259.1"/>
    <property type="molecule type" value="Genomic_DNA"/>
</dbReference>
<feature type="transmembrane region" description="Helical" evidence="1">
    <location>
        <begin position="452"/>
        <end position="470"/>
    </location>
</feature>
<reference evidence="2" key="1">
    <citation type="journal article" date="2021" name="PeerJ">
        <title>Extensive microbial diversity within the chicken gut microbiome revealed by metagenomics and culture.</title>
        <authorList>
            <person name="Gilroy R."/>
            <person name="Ravi A."/>
            <person name="Getino M."/>
            <person name="Pursley I."/>
            <person name="Horton D.L."/>
            <person name="Alikhan N.F."/>
            <person name="Baker D."/>
            <person name="Gharbi K."/>
            <person name="Hall N."/>
            <person name="Watson M."/>
            <person name="Adriaenssens E.M."/>
            <person name="Foster-Nyarko E."/>
            <person name="Jarju S."/>
            <person name="Secka A."/>
            <person name="Antonio M."/>
            <person name="Oren A."/>
            <person name="Chaudhuri R.R."/>
            <person name="La Ragione R."/>
            <person name="Hildebrand F."/>
            <person name="Pallen M.J."/>
        </authorList>
    </citation>
    <scope>NUCLEOTIDE SEQUENCE</scope>
    <source>
        <strain evidence="2">CHK195-6426</strain>
    </source>
</reference>
<name>A0A9D1UBZ4_9FIRM</name>
<keyword evidence="1" id="KW-0812">Transmembrane</keyword>
<organism evidence="2 3">
    <name type="scientific">Candidatus Acetatifactor stercoripullorum</name>
    <dbReference type="NCBI Taxonomy" id="2838414"/>
    <lineage>
        <taxon>Bacteria</taxon>
        <taxon>Bacillati</taxon>
        <taxon>Bacillota</taxon>
        <taxon>Clostridia</taxon>
        <taxon>Lachnospirales</taxon>
        <taxon>Lachnospiraceae</taxon>
        <taxon>Acetatifactor</taxon>
    </lineage>
</organism>
<feature type="transmembrane region" description="Helical" evidence="1">
    <location>
        <begin position="569"/>
        <end position="594"/>
    </location>
</feature>
<protein>
    <submittedName>
        <fullName evidence="2">Uncharacterized protein</fullName>
    </submittedName>
</protein>
<evidence type="ECO:0000313" key="3">
    <source>
        <dbReference type="Proteomes" id="UP000824265"/>
    </source>
</evidence>
<gene>
    <name evidence="2" type="ORF">H9742_12215</name>
</gene>
<dbReference type="Proteomes" id="UP000824265">
    <property type="component" value="Unassembled WGS sequence"/>
</dbReference>
<feature type="transmembrane region" description="Helical" evidence="1">
    <location>
        <begin position="372"/>
        <end position="394"/>
    </location>
</feature>
<accession>A0A9D1UBZ4</accession>
<keyword evidence="1" id="KW-1133">Transmembrane helix</keyword>
<feature type="transmembrane region" description="Helical" evidence="1">
    <location>
        <begin position="631"/>
        <end position="649"/>
    </location>
</feature>
<feature type="transmembrane region" description="Helical" evidence="1">
    <location>
        <begin position="344"/>
        <end position="365"/>
    </location>
</feature>
<feature type="transmembrane region" description="Helical" evidence="1">
    <location>
        <begin position="287"/>
        <end position="306"/>
    </location>
</feature>
<dbReference type="AlphaFoldDB" id="A0A9D1UBZ4"/>
<feature type="transmembrane region" description="Helical" evidence="1">
    <location>
        <begin position="159"/>
        <end position="177"/>
    </location>
</feature>
<evidence type="ECO:0000313" key="2">
    <source>
        <dbReference type="EMBL" id="HIW82259.1"/>
    </source>
</evidence>
<evidence type="ECO:0000256" key="1">
    <source>
        <dbReference type="SAM" id="Phobius"/>
    </source>
</evidence>
<proteinExistence type="predicted"/>
<feature type="transmembrane region" description="Helical" evidence="1">
    <location>
        <begin position="198"/>
        <end position="220"/>
    </location>
</feature>
<reference evidence="2" key="2">
    <citation type="submission" date="2021-04" db="EMBL/GenBank/DDBJ databases">
        <authorList>
            <person name="Gilroy R."/>
        </authorList>
    </citation>
    <scope>NUCLEOTIDE SEQUENCE</scope>
    <source>
        <strain evidence="2">CHK195-6426</strain>
    </source>
</reference>
<feature type="transmembrane region" description="Helical" evidence="1">
    <location>
        <begin position="409"/>
        <end position="432"/>
    </location>
</feature>